<accession>A0AAD3NHJ5</accession>
<evidence type="ECO:0000313" key="2">
    <source>
        <dbReference type="EMBL" id="GLD73046.1"/>
    </source>
</evidence>
<comment type="caution">
    <text evidence="2">The sequence shown here is derived from an EMBL/GenBank/DDBJ whole genome shotgun (WGS) entry which is preliminary data.</text>
</comment>
<organism evidence="2 3">
    <name type="scientific">Lates japonicus</name>
    <name type="common">Japanese lates</name>
    <dbReference type="NCBI Taxonomy" id="270547"/>
    <lineage>
        <taxon>Eukaryota</taxon>
        <taxon>Metazoa</taxon>
        <taxon>Chordata</taxon>
        <taxon>Craniata</taxon>
        <taxon>Vertebrata</taxon>
        <taxon>Euteleostomi</taxon>
        <taxon>Actinopterygii</taxon>
        <taxon>Neopterygii</taxon>
        <taxon>Teleostei</taxon>
        <taxon>Neoteleostei</taxon>
        <taxon>Acanthomorphata</taxon>
        <taxon>Carangaria</taxon>
        <taxon>Carangaria incertae sedis</taxon>
        <taxon>Centropomidae</taxon>
        <taxon>Lates</taxon>
    </lineage>
</organism>
<evidence type="ECO:0000313" key="3">
    <source>
        <dbReference type="Proteomes" id="UP001279410"/>
    </source>
</evidence>
<keyword evidence="3" id="KW-1185">Reference proteome</keyword>
<proteinExistence type="predicted"/>
<feature type="chain" id="PRO_5042267536" evidence="1">
    <location>
        <begin position="20"/>
        <end position="140"/>
    </location>
</feature>
<dbReference type="Proteomes" id="UP001279410">
    <property type="component" value="Unassembled WGS sequence"/>
</dbReference>
<gene>
    <name evidence="2" type="ORF">AKAME5_002437100</name>
</gene>
<keyword evidence="1" id="KW-0732">Signal</keyword>
<feature type="signal peptide" evidence="1">
    <location>
        <begin position="1"/>
        <end position="19"/>
    </location>
</feature>
<evidence type="ECO:0000256" key="1">
    <source>
        <dbReference type="SAM" id="SignalP"/>
    </source>
</evidence>
<sequence length="140" mass="15686">MKQPESTWILLELLGEVCGRWVSLVGCLYGKPQEAVTRGIIQVYLLCDPENIMPSSWSLPQRVPTSFSETGELKTIQNTFSSQSMTTMILFTVSQILQLSTIVGTCNKDRTSKSSVELEGDHLLAGTNSRSQICWTLWKR</sequence>
<dbReference type="AlphaFoldDB" id="A0AAD3NHJ5"/>
<protein>
    <submittedName>
        <fullName evidence="2">GTPase IMAP family member 8-like protein</fullName>
    </submittedName>
</protein>
<reference evidence="2" key="1">
    <citation type="submission" date="2022-08" db="EMBL/GenBank/DDBJ databases">
        <title>Genome sequencing of akame (Lates japonicus).</title>
        <authorList>
            <person name="Hashiguchi Y."/>
            <person name="Takahashi H."/>
        </authorList>
    </citation>
    <scope>NUCLEOTIDE SEQUENCE</scope>
    <source>
        <strain evidence="2">Kochi</strain>
    </source>
</reference>
<dbReference type="EMBL" id="BRZM01001371">
    <property type="protein sequence ID" value="GLD73046.1"/>
    <property type="molecule type" value="Genomic_DNA"/>
</dbReference>
<name>A0AAD3NHJ5_LATJO</name>